<comment type="caution">
    <text evidence="2">The sequence shown here is derived from an EMBL/GenBank/DDBJ whole genome shotgun (WGS) entry which is preliminary data.</text>
</comment>
<feature type="compositionally biased region" description="Basic and acidic residues" evidence="1">
    <location>
        <begin position="174"/>
        <end position="190"/>
    </location>
</feature>
<evidence type="ECO:0000313" key="3">
    <source>
        <dbReference type="Proteomes" id="UP001164286"/>
    </source>
</evidence>
<feature type="compositionally biased region" description="Gly residues" evidence="1">
    <location>
        <begin position="58"/>
        <end position="77"/>
    </location>
</feature>
<dbReference type="EMBL" id="JAKWFO010000005">
    <property type="protein sequence ID" value="KAI9635177.1"/>
    <property type="molecule type" value="Genomic_DNA"/>
</dbReference>
<dbReference type="Proteomes" id="UP001164286">
    <property type="component" value="Unassembled WGS sequence"/>
</dbReference>
<reference evidence="2" key="1">
    <citation type="journal article" date="2022" name="G3 (Bethesda)">
        <title>High quality genome of the basidiomycete yeast Dioszegia hungarica PDD-24b-2 isolated from cloud water.</title>
        <authorList>
            <person name="Jarrige D."/>
            <person name="Haridas S."/>
            <person name="Bleykasten-Grosshans C."/>
            <person name="Joly M."/>
            <person name="Nadalig T."/>
            <person name="Sancelme M."/>
            <person name="Vuilleumier S."/>
            <person name="Grigoriev I.V."/>
            <person name="Amato P."/>
            <person name="Bringel F."/>
        </authorList>
    </citation>
    <scope>NUCLEOTIDE SEQUENCE</scope>
    <source>
        <strain evidence="2">PDD-24b-2</strain>
    </source>
</reference>
<feature type="region of interest" description="Disordered" evidence="1">
    <location>
        <begin position="169"/>
        <end position="190"/>
    </location>
</feature>
<sequence>MDPATGLPMAFGKQAAAPVQTPSQTAGGSGSSERGGGGGGRGSRGVVGGGKRSRGRGGGRGGGDAGEGGGRGAGEGEGVVLNGGVKRPHPSSSAHSSLPPAPPSAYLPQAPSFGVEAILEADLSIRAASLMLPDKVGAALGTEEEAEGGGVGGMMVAEVAEVAEEEEEAVGEGLDTHHPRRDRALRTTGV</sequence>
<protein>
    <submittedName>
        <fullName evidence="2">Uncharacterized protein</fullName>
    </submittedName>
</protein>
<gene>
    <name evidence="2" type="ORF">MKK02DRAFT_43855</name>
</gene>
<feature type="compositionally biased region" description="Gly residues" evidence="1">
    <location>
        <begin position="27"/>
        <end position="50"/>
    </location>
</feature>
<feature type="compositionally biased region" description="Low complexity" evidence="1">
    <location>
        <begin position="78"/>
        <end position="98"/>
    </location>
</feature>
<feature type="region of interest" description="Disordered" evidence="1">
    <location>
        <begin position="1"/>
        <end position="106"/>
    </location>
</feature>
<dbReference type="RefSeq" id="XP_052944954.1">
    <property type="nucleotide sequence ID" value="XM_053092644.1"/>
</dbReference>
<accession>A0AA38H600</accession>
<evidence type="ECO:0000256" key="1">
    <source>
        <dbReference type="SAM" id="MobiDB-lite"/>
    </source>
</evidence>
<proteinExistence type="predicted"/>
<organism evidence="2 3">
    <name type="scientific">Dioszegia hungarica</name>
    <dbReference type="NCBI Taxonomy" id="4972"/>
    <lineage>
        <taxon>Eukaryota</taxon>
        <taxon>Fungi</taxon>
        <taxon>Dikarya</taxon>
        <taxon>Basidiomycota</taxon>
        <taxon>Agaricomycotina</taxon>
        <taxon>Tremellomycetes</taxon>
        <taxon>Tremellales</taxon>
        <taxon>Bulleribasidiaceae</taxon>
        <taxon>Dioszegia</taxon>
    </lineage>
</organism>
<dbReference type="GeneID" id="77731849"/>
<dbReference type="AlphaFoldDB" id="A0AA38H600"/>
<name>A0AA38H600_9TREE</name>
<evidence type="ECO:0000313" key="2">
    <source>
        <dbReference type="EMBL" id="KAI9635177.1"/>
    </source>
</evidence>
<keyword evidence="3" id="KW-1185">Reference proteome</keyword>